<keyword evidence="6" id="KW-1185">Reference proteome</keyword>
<dbReference type="InterPro" id="IPR050600">
    <property type="entry name" value="SETD3_SETD6_MTase"/>
</dbReference>
<evidence type="ECO:0000256" key="2">
    <source>
        <dbReference type="ARBA" id="ARBA00022679"/>
    </source>
</evidence>
<evidence type="ECO:0000313" key="6">
    <source>
        <dbReference type="Proteomes" id="UP000269793"/>
    </source>
</evidence>
<dbReference type="OrthoDB" id="341421at2759"/>
<sequence length="472" mass="52671">MDAALHAYIAQASPHHAAHSKVAVSSSVEAGRGLVATCSYKPGEKVLVVPPRALLNPVQLTRGRRVSWTPLQAADSRRNAAPLSTHQLLACVLAMWHAQHQHVSSISPMDAFFLSLPTQFDTTPLTWALDEKASLLDALPPSATHKHRMVQARYEADWARVRALDKVTLASIWSCISFIPEPPPIDEHDFIWGWLCVNSRCVYMDLHYAKHEDNFTLAPLLDMANHTKHPKKECRVRFSSMDGLELYAPLEASLQEGEEVCITYGLHDNATLLTEYGFVLPHHVGEDDLQKQANHWHGNPHAGVWLDEAVEYMVQSQGEAGAWKRSLLQQAGYWGDYTIHPCPAPAHPSHRLHTALRLLCMDVDFHAQEHGGLHARLSTNPRTQSAYTPQDAERVWRLVMQGRREQVSASNEQSVRDMVISLCDDITSGHATRLDNLKGADNVSASMVRALLEEECHIASLVKASTERADPW</sequence>
<dbReference type="EMBL" id="CP033151">
    <property type="protein sequence ID" value="AYO43361.1"/>
    <property type="molecule type" value="Genomic_DNA"/>
</dbReference>
<dbReference type="GO" id="GO:0032259">
    <property type="term" value="P:methylation"/>
    <property type="evidence" value="ECO:0007669"/>
    <property type="project" value="UniProtKB-KW"/>
</dbReference>
<feature type="domain" description="SET" evidence="4">
    <location>
        <begin position="20"/>
        <end position="265"/>
    </location>
</feature>
<dbReference type="Pfam" id="PF00856">
    <property type="entry name" value="SET"/>
    <property type="match status" value="1"/>
</dbReference>
<keyword evidence="2 5" id="KW-0808">Transferase</keyword>
<keyword evidence="1 5" id="KW-0489">Methyltransferase</keyword>
<keyword evidence="3" id="KW-0949">S-adenosyl-L-methionine</keyword>
<dbReference type="PANTHER" id="PTHR13271">
    <property type="entry name" value="UNCHARACTERIZED PUTATIVE METHYLTRANSFERASE"/>
    <property type="match status" value="1"/>
</dbReference>
<accession>A0A3G2S5G9</accession>
<evidence type="ECO:0000256" key="3">
    <source>
        <dbReference type="ARBA" id="ARBA00022691"/>
    </source>
</evidence>
<dbReference type="STRING" id="425264.A0A3G2S5G9"/>
<dbReference type="Proteomes" id="UP000269793">
    <property type="component" value="Chromosome IV"/>
</dbReference>
<dbReference type="PROSITE" id="PS50280">
    <property type="entry name" value="SET"/>
    <property type="match status" value="1"/>
</dbReference>
<dbReference type="InterPro" id="IPR044429">
    <property type="entry name" value="SETD4_SET"/>
</dbReference>
<dbReference type="InterPro" id="IPR046341">
    <property type="entry name" value="SET_dom_sf"/>
</dbReference>
<dbReference type="PANTHER" id="PTHR13271:SF47">
    <property type="entry name" value="ACTIN-HISTIDINE N-METHYLTRANSFERASE"/>
    <property type="match status" value="1"/>
</dbReference>
<dbReference type="SUPFAM" id="SSF82199">
    <property type="entry name" value="SET domain"/>
    <property type="match status" value="1"/>
</dbReference>
<dbReference type="InterPro" id="IPR001214">
    <property type="entry name" value="SET_dom"/>
</dbReference>
<dbReference type="EC" id="2.1.1.-" evidence="5"/>
<name>A0A3G2S5G9_MALR7</name>
<dbReference type="VEuPathDB" id="FungiDB:DNF11_2411"/>
<dbReference type="CDD" id="cd19177">
    <property type="entry name" value="SET_SETD4"/>
    <property type="match status" value="1"/>
</dbReference>
<evidence type="ECO:0000259" key="4">
    <source>
        <dbReference type="PROSITE" id="PS50280"/>
    </source>
</evidence>
<gene>
    <name evidence="5" type="primary">set11</name>
    <name evidence="5" type="ORF">DNF11_2411</name>
</gene>
<evidence type="ECO:0000256" key="1">
    <source>
        <dbReference type="ARBA" id="ARBA00022603"/>
    </source>
</evidence>
<reference evidence="5 6" key="1">
    <citation type="submission" date="2018-10" db="EMBL/GenBank/DDBJ databases">
        <title>Complete genome sequence of Malassezia restricta CBS 7877.</title>
        <authorList>
            <person name="Morand S.C."/>
            <person name="Bertignac M."/>
            <person name="Iltis A."/>
            <person name="Kolder I."/>
            <person name="Pirovano W."/>
            <person name="Jourdain R."/>
            <person name="Clavaud C."/>
        </authorList>
    </citation>
    <scope>NUCLEOTIDE SEQUENCE [LARGE SCALE GENOMIC DNA]</scope>
    <source>
        <strain evidence="5 6">CBS 7877</strain>
    </source>
</reference>
<dbReference type="Gene3D" id="3.90.1410.10">
    <property type="entry name" value="set domain protein methyltransferase, domain 1"/>
    <property type="match status" value="1"/>
</dbReference>
<dbReference type="AlphaFoldDB" id="A0A3G2S5G9"/>
<evidence type="ECO:0000313" key="5">
    <source>
        <dbReference type="EMBL" id="AYO43361.1"/>
    </source>
</evidence>
<organism evidence="5 6">
    <name type="scientific">Malassezia restricta (strain ATCC 96810 / NBRC 103918 / CBS 7877)</name>
    <name type="common">Seborrheic dermatitis infection agent</name>
    <dbReference type="NCBI Taxonomy" id="425264"/>
    <lineage>
        <taxon>Eukaryota</taxon>
        <taxon>Fungi</taxon>
        <taxon>Dikarya</taxon>
        <taxon>Basidiomycota</taxon>
        <taxon>Ustilaginomycotina</taxon>
        <taxon>Malasseziomycetes</taxon>
        <taxon>Malasseziales</taxon>
        <taxon>Malasseziaceae</taxon>
        <taxon>Malassezia</taxon>
    </lineage>
</organism>
<dbReference type="GO" id="GO:0016279">
    <property type="term" value="F:protein-lysine N-methyltransferase activity"/>
    <property type="evidence" value="ECO:0007669"/>
    <property type="project" value="InterPro"/>
</dbReference>
<protein>
    <submittedName>
        <fullName evidence="5">Ribosomal N-lysine methyltransferase set11</fullName>
        <ecNumber evidence="5">2.1.1.-</ecNumber>
    </submittedName>
</protein>
<proteinExistence type="predicted"/>